<accession>A0ACC2HFT0</accession>
<keyword evidence="2" id="KW-1185">Reference proteome</keyword>
<evidence type="ECO:0000313" key="2">
    <source>
        <dbReference type="Proteomes" id="UP001157502"/>
    </source>
</evidence>
<dbReference type="Proteomes" id="UP001157502">
    <property type="component" value="Chromosome 2"/>
</dbReference>
<feature type="non-terminal residue" evidence="1">
    <location>
        <position position="1"/>
    </location>
</feature>
<sequence>QLIKAEEKGSGAVAWEVYRAYIKAARGPIALIINIFLFLFTTGSIAFSNWWLSYWIRQGSGNTTFILENTTNETAVVMLVSNSMGLNPHIKFYSSVYMLSMGATLFLKTIRGVIFVKCTVRAASVLHDNMFRRLLLSPMRFFDTTPLGRILTRFSRDMDEVDVRLAMQAEMLLQNLTLILFCLIMVGIVFPWFLLSILPLGVFLLVVNRISRSGFINVLIQSLIYSGVLRTTI</sequence>
<reference evidence="1" key="1">
    <citation type="submission" date="2021-05" db="EMBL/GenBank/DDBJ databases">
        <authorList>
            <person name="Pan Q."/>
            <person name="Jouanno E."/>
            <person name="Zahm M."/>
            <person name="Klopp C."/>
            <person name="Cabau C."/>
            <person name="Louis A."/>
            <person name="Berthelot C."/>
            <person name="Parey E."/>
            <person name="Roest Crollius H."/>
            <person name="Montfort J."/>
            <person name="Robinson-Rechavi M."/>
            <person name="Bouchez O."/>
            <person name="Lampietro C."/>
            <person name="Lopez Roques C."/>
            <person name="Donnadieu C."/>
            <person name="Postlethwait J."/>
            <person name="Bobe J."/>
            <person name="Dillon D."/>
            <person name="Chandos A."/>
            <person name="von Hippel F."/>
            <person name="Guiguen Y."/>
        </authorList>
    </citation>
    <scope>NUCLEOTIDE SEQUENCE</scope>
    <source>
        <strain evidence="1">YG-Jan2019</strain>
    </source>
</reference>
<dbReference type="EMBL" id="CM055729">
    <property type="protein sequence ID" value="KAJ8014607.1"/>
    <property type="molecule type" value="Genomic_DNA"/>
</dbReference>
<name>A0ACC2HFT0_DALPE</name>
<evidence type="ECO:0000313" key="1">
    <source>
        <dbReference type="EMBL" id="KAJ8014607.1"/>
    </source>
</evidence>
<proteinExistence type="predicted"/>
<comment type="caution">
    <text evidence="1">The sequence shown here is derived from an EMBL/GenBank/DDBJ whole genome shotgun (WGS) entry which is preliminary data.</text>
</comment>
<protein>
    <submittedName>
        <fullName evidence="1">Uncharacterized protein</fullName>
    </submittedName>
</protein>
<organism evidence="1 2">
    <name type="scientific">Dallia pectoralis</name>
    <name type="common">Alaska blackfish</name>
    <dbReference type="NCBI Taxonomy" id="75939"/>
    <lineage>
        <taxon>Eukaryota</taxon>
        <taxon>Metazoa</taxon>
        <taxon>Chordata</taxon>
        <taxon>Craniata</taxon>
        <taxon>Vertebrata</taxon>
        <taxon>Euteleostomi</taxon>
        <taxon>Actinopterygii</taxon>
        <taxon>Neopterygii</taxon>
        <taxon>Teleostei</taxon>
        <taxon>Protacanthopterygii</taxon>
        <taxon>Esociformes</taxon>
        <taxon>Umbridae</taxon>
        <taxon>Dallia</taxon>
    </lineage>
</organism>
<gene>
    <name evidence="1" type="ORF">DPEC_G00017390</name>
</gene>